<dbReference type="Proteomes" id="UP000298787">
    <property type="component" value="Unassembled WGS sequence"/>
</dbReference>
<evidence type="ECO:0000313" key="3">
    <source>
        <dbReference type="Proteomes" id="UP000298787"/>
    </source>
</evidence>
<sequence>MKHCVREAKDSYRRQVEQKLRENSMQEIWEGVRTITGHNKETRATGGAMERANELNNFFNRFNQLMPPLPLLCNVVSGGASPQRTLLARCHCQHYLHTHRDPQDPPIITDAPPYIPDGCLNNSTPHPSTSPSPLFCPSSNSGPFDFRAA</sequence>
<proteinExistence type="predicted"/>
<protein>
    <submittedName>
        <fullName evidence="2">Uncharacterized protein</fullName>
    </submittedName>
</protein>
<gene>
    <name evidence="2" type="ORF">D9C73_028371</name>
</gene>
<accession>A0A4U5TWQ9</accession>
<feature type="region of interest" description="Disordered" evidence="1">
    <location>
        <begin position="118"/>
        <end position="149"/>
    </location>
</feature>
<name>A0A4U5TWQ9_COLLU</name>
<evidence type="ECO:0000313" key="2">
    <source>
        <dbReference type="EMBL" id="TKS65688.1"/>
    </source>
</evidence>
<feature type="compositionally biased region" description="Low complexity" evidence="1">
    <location>
        <begin position="123"/>
        <end position="133"/>
    </location>
</feature>
<organism evidence="2 3">
    <name type="scientific">Collichthys lucidus</name>
    <name type="common">Big head croaker</name>
    <name type="synonym">Sciaena lucida</name>
    <dbReference type="NCBI Taxonomy" id="240159"/>
    <lineage>
        <taxon>Eukaryota</taxon>
        <taxon>Metazoa</taxon>
        <taxon>Chordata</taxon>
        <taxon>Craniata</taxon>
        <taxon>Vertebrata</taxon>
        <taxon>Euteleostomi</taxon>
        <taxon>Actinopterygii</taxon>
        <taxon>Neopterygii</taxon>
        <taxon>Teleostei</taxon>
        <taxon>Neoteleostei</taxon>
        <taxon>Acanthomorphata</taxon>
        <taxon>Eupercaria</taxon>
        <taxon>Sciaenidae</taxon>
        <taxon>Collichthys</taxon>
    </lineage>
</organism>
<dbReference type="STRING" id="240159.A0A4U5TWQ9"/>
<reference evidence="2 3" key="1">
    <citation type="submission" date="2019-01" db="EMBL/GenBank/DDBJ databases">
        <title>Genome Assembly of Collichthys lucidus.</title>
        <authorList>
            <person name="Cai M."/>
            <person name="Xiao S."/>
        </authorList>
    </citation>
    <scope>NUCLEOTIDE SEQUENCE [LARGE SCALE GENOMIC DNA]</scope>
    <source>
        <strain evidence="2">JT15FE1705JMU</strain>
        <tissue evidence="2">Muscle</tissue>
    </source>
</reference>
<dbReference type="AlphaFoldDB" id="A0A4U5TWQ9"/>
<keyword evidence="3" id="KW-1185">Reference proteome</keyword>
<evidence type="ECO:0000256" key="1">
    <source>
        <dbReference type="SAM" id="MobiDB-lite"/>
    </source>
</evidence>
<dbReference type="EMBL" id="ML240981">
    <property type="protein sequence ID" value="TKS65688.1"/>
    <property type="molecule type" value="Genomic_DNA"/>
</dbReference>